<dbReference type="InterPro" id="IPR043502">
    <property type="entry name" value="DNA/RNA_pol_sf"/>
</dbReference>
<dbReference type="Proteomes" id="UP000663877">
    <property type="component" value="Unassembled WGS sequence"/>
</dbReference>
<dbReference type="PANTHER" id="PTHR31635:SF196">
    <property type="entry name" value="REVERSE TRANSCRIPTASE DOMAIN-CONTAINING PROTEIN-RELATED"/>
    <property type="match status" value="1"/>
</dbReference>
<evidence type="ECO:0000313" key="3">
    <source>
        <dbReference type="EMBL" id="CAF1561958.1"/>
    </source>
</evidence>
<dbReference type="Gene3D" id="3.60.10.10">
    <property type="entry name" value="Endonuclease/exonuclease/phosphatase"/>
    <property type="match status" value="1"/>
</dbReference>
<dbReference type="Pfam" id="PF03372">
    <property type="entry name" value="Exo_endo_phos"/>
    <property type="match status" value="1"/>
</dbReference>
<organism evidence="3 4">
    <name type="scientific">Adineta steineri</name>
    <dbReference type="NCBI Taxonomy" id="433720"/>
    <lineage>
        <taxon>Eukaryota</taxon>
        <taxon>Metazoa</taxon>
        <taxon>Spiralia</taxon>
        <taxon>Gnathifera</taxon>
        <taxon>Rotifera</taxon>
        <taxon>Eurotatoria</taxon>
        <taxon>Bdelloidea</taxon>
        <taxon>Adinetida</taxon>
        <taxon>Adinetidae</taxon>
        <taxon>Adineta</taxon>
    </lineage>
</organism>
<evidence type="ECO:0000313" key="4">
    <source>
        <dbReference type="Proteomes" id="UP000663832"/>
    </source>
</evidence>
<dbReference type="InterPro" id="IPR000477">
    <property type="entry name" value="RT_dom"/>
</dbReference>
<dbReference type="OrthoDB" id="9985627at2759"/>
<gene>
    <name evidence="2" type="ORF">BJG266_LOCUS31087</name>
    <name evidence="3" type="ORF">QVE165_LOCUS47977</name>
</gene>
<dbReference type="InterPro" id="IPR036691">
    <property type="entry name" value="Endo/exonu/phosph_ase_sf"/>
</dbReference>
<proteinExistence type="predicted"/>
<dbReference type="PROSITE" id="PS50878">
    <property type="entry name" value="RT_POL"/>
    <property type="match status" value="1"/>
</dbReference>
<dbReference type="Proteomes" id="UP000663832">
    <property type="component" value="Unassembled WGS sequence"/>
</dbReference>
<evidence type="ECO:0000259" key="1">
    <source>
        <dbReference type="PROSITE" id="PS50878"/>
    </source>
</evidence>
<dbReference type="SUPFAM" id="SSF56672">
    <property type="entry name" value="DNA/RNA polymerases"/>
    <property type="match status" value="1"/>
</dbReference>
<protein>
    <recommendedName>
        <fullName evidence="1">Reverse transcriptase domain-containing protein</fullName>
    </recommendedName>
</protein>
<keyword evidence="4" id="KW-1185">Reference proteome</keyword>
<name>A0A815XSR0_9BILA</name>
<dbReference type="EMBL" id="CAJNOI010000437">
    <property type="protein sequence ID" value="CAF1278861.1"/>
    <property type="molecule type" value="Genomic_DNA"/>
</dbReference>
<dbReference type="CDD" id="cd01650">
    <property type="entry name" value="RT_nLTR_like"/>
    <property type="match status" value="1"/>
</dbReference>
<dbReference type="PANTHER" id="PTHR31635">
    <property type="entry name" value="REVERSE TRANSCRIPTASE DOMAIN-CONTAINING PROTEIN-RELATED"/>
    <property type="match status" value="1"/>
</dbReference>
<dbReference type="EMBL" id="CAJNOM010000784">
    <property type="protein sequence ID" value="CAF1561958.1"/>
    <property type="molecule type" value="Genomic_DNA"/>
</dbReference>
<dbReference type="CDD" id="cd09076">
    <property type="entry name" value="L1-EN"/>
    <property type="match status" value="1"/>
</dbReference>
<dbReference type="Pfam" id="PF00078">
    <property type="entry name" value="RVT_1"/>
    <property type="match status" value="1"/>
</dbReference>
<feature type="domain" description="Reverse transcriptase" evidence="1">
    <location>
        <begin position="486"/>
        <end position="771"/>
    </location>
</feature>
<comment type="caution">
    <text evidence="3">The sequence shown here is derived from an EMBL/GenBank/DDBJ whole genome shotgun (WGS) entry which is preliminary data.</text>
</comment>
<dbReference type="InterPro" id="IPR005135">
    <property type="entry name" value="Endo/exonuclease/phosphatase"/>
</dbReference>
<accession>A0A815XSR0</accession>
<evidence type="ECO:0000313" key="2">
    <source>
        <dbReference type="EMBL" id="CAF1278861.1"/>
    </source>
</evidence>
<dbReference type="SUPFAM" id="SSF56219">
    <property type="entry name" value="DNase I-like"/>
    <property type="match status" value="1"/>
</dbReference>
<reference evidence="3" key="1">
    <citation type="submission" date="2021-02" db="EMBL/GenBank/DDBJ databases">
        <authorList>
            <person name="Nowell W R."/>
        </authorList>
    </citation>
    <scope>NUCLEOTIDE SEQUENCE</scope>
</reference>
<dbReference type="AlphaFoldDB" id="A0A815XSR0"/>
<sequence length="1129" mass="132382">MLRIISYNIRGITTYKKQQLLKIWLNQTQHDIVMLQETHMTKFKHLNQFNNSFLDYNIKCALGTWSAGGVLIMIKKKYNIIDCGSDAIGRIVYMKIEYNQLPILLVNVYAPTQRTERCEFFKDLFLYLPTTKWTIIGGDFNCTPNNKIDRSQLALQPDNLSYRTLLREVINPLLMIEVFRRKHPRKINYSYHSDAGNIHSRIDLFFSTNVIYKNVQEIFYSPVGISDHDALIMIVKIPLINNDKSFRRWICKSDVTKRKTFIEKFHKIWNIIIKNADFNSTEWWKDFKTSLTMILQDEERQLNHEIRRKLNDLINEYRFRANDPTKEDLIKLDIIRQRIKDTLTEKFLSVVSNQVDRNLKCLGNLVKTRFSHDKANQSRIIFLIHPTKGRVENASEMMEVATTFYQDLYDFKAIDKDYWKELFKDLPTLSQEDSDFLEQDITMNECHEALKTMPLGKAPGDDGLTVEVWRIIFPVIGERYLHMINTAKLKGQFYNGFLNGLLTLLKKDGIFNGSMKNFRPLSLMNIDYKVISKVLSIRLKKMIHKLIHYNQTSGIPGRSIHDNVQLIRSIIDYHSRNRISIGLAQWDQEKAFDRVNHLYLFEVLKQFGLGCNFINLIKLLYTNSTFTINFNNNLSQKLPFNSGIRQGCSLSGFLYIMCLEPLLNLMRRNHNIPGVLIPGSQYKTIAHKILKNDDINVEIKVLAYADDICSVVYNANDELETYAMFQKYSKASGGKTNEAKTKIFWISDSIDPPVFNAKVEKEMCIFLGIPMNNKGHLPQVELNKLINNIKMKIGLWSSIKLNLCERSTVLKTFIISKLVYWFTLMTIKKDIIKILQKICNTFFWGNIHPFVKFHTCVGRKEDGGFGLIHLESLVISYRIKCGLTITSTSPKIWQFFALPYVGLHLYKYAPWLWSNLIPHFDDDNHFFGEVAINTAKWLRQGNEATKNEKDKSIYWKFINKNIYRPPVCYERISHLKNIPFYKIIHYCNLPSNIIEFWTSLANFGINTRDRLGKTMEEKKCLFCPLPETLSHLFITCSYFEEIFKLLFEYIKNKFSLSITRNGNEIIYLHIISSITSNKIQKQVTYTIGNYLYAIWTYRCIMKNGSRKNQLRRCREIFMTNMRYLPFDNG</sequence>
<dbReference type="GO" id="GO:0003824">
    <property type="term" value="F:catalytic activity"/>
    <property type="evidence" value="ECO:0007669"/>
    <property type="project" value="InterPro"/>
</dbReference>